<dbReference type="EMBL" id="JADYXP020000003">
    <property type="protein sequence ID" value="KAL0128327.1"/>
    <property type="molecule type" value="Genomic_DNA"/>
</dbReference>
<protein>
    <submittedName>
        <fullName evidence="2">Uncharacterized protein</fullName>
    </submittedName>
</protein>
<reference evidence="2 3" key="1">
    <citation type="submission" date="2023-03" db="EMBL/GenBank/DDBJ databases">
        <title>High recombination rates correlate with genetic variation in Cardiocondyla obscurior ants.</title>
        <authorList>
            <person name="Errbii M."/>
        </authorList>
    </citation>
    <scope>NUCLEOTIDE SEQUENCE [LARGE SCALE GENOMIC DNA]</scope>
    <source>
        <strain evidence="2">Alpha-2009</strain>
        <tissue evidence="2">Whole body</tissue>
    </source>
</reference>
<proteinExistence type="predicted"/>
<organism evidence="2 3">
    <name type="scientific">Cardiocondyla obscurior</name>
    <dbReference type="NCBI Taxonomy" id="286306"/>
    <lineage>
        <taxon>Eukaryota</taxon>
        <taxon>Metazoa</taxon>
        <taxon>Ecdysozoa</taxon>
        <taxon>Arthropoda</taxon>
        <taxon>Hexapoda</taxon>
        <taxon>Insecta</taxon>
        <taxon>Pterygota</taxon>
        <taxon>Neoptera</taxon>
        <taxon>Endopterygota</taxon>
        <taxon>Hymenoptera</taxon>
        <taxon>Apocrita</taxon>
        <taxon>Aculeata</taxon>
        <taxon>Formicoidea</taxon>
        <taxon>Formicidae</taxon>
        <taxon>Myrmicinae</taxon>
        <taxon>Cardiocondyla</taxon>
    </lineage>
</organism>
<dbReference type="Proteomes" id="UP001430953">
    <property type="component" value="Unassembled WGS sequence"/>
</dbReference>
<evidence type="ECO:0000313" key="3">
    <source>
        <dbReference type="Proteomes" id="UP001430953"/>
    </source>
</evidence>
<feature type="transmembrane region" description="Helical" evidence="1">
    <location>
        <begin position="52"/>
        <end position="78"/>
    </location>
</feature>
<keyword evidence="1" id="KW-0812">Transmembrane</keyword>
<evidence type="ECO:0000256" key="1">
    <source>
        <dbReference type="SAM" id="Phobius"/>
    </source>
</evidence>
<gene>
    <name evidence="2" type="ORF">PUN28_003542</name>
</gene>
<dbReference type="AlphaFoldDB" id="A0AAW2GM44"/>
<keyword evidence="1" id="KW-1133">Transmembrane helix</keyword>
<sequence length="279" mass="32635">MLLFKVLIHSCLLKPEILKRFSIAVPFNFFFFFTTILSLINLNLNARHKFYLASYISALIFYIFFPIRFFCFILLLTINVIPNNAVLFAADINELAFFTAHYYVPLNCSTIVITQLESAGRKIIVANYNLMEDVKTVRPNVFRENADKSHSCVRPYRACIFLLIRDVTLWELQRLFVTPKKIIFSKCLVCELSRETLSINYVQLVRKKNKELSPSSTHLFLQFFSHKKFEREKTQINSHITNSIVISLNSFNLRQIPFCALDILSIFLIKTYVKKKTTK</sequence>
<keyword evidence="3" id="KW-1185">Reference proteome</keyword>
<feature type="transmembrane region" description="Helical" evidence="1">
    <location>
        <begin position="21"/>
        <end position="40"/>
    </location>
</feature>
<name>A0AAW2GM44_9HYME</name>
<evidence type="ECO:0000313" key="2">
    <source>
        <dbReference type="EMBL" id="KAL0128327.1"/>
    </source>
</evidence>
<accession>A0AAW2GM44</accession>
<keyword evidence="1" id="KW-0472">Membrane</keyword>
<comment type="caution">
    <text evidence="2">The sequence shown here is derived from an EMBL/GenBank/DDBJ whole genome shotgun (WGS) entry which is preliminary data.</text>
</comment>